<gene>
    <name evidence="2" type="ORF">FGL98_20765</name>
</gene>
<reference evidence="2 3" key="1">
    <citation type="submission" date="2019-05" db="EMBL/GenBank/DDBJ databases">
        <authorList>
            <person name="Lee S.D."/>
        </authorList>
    </citation>
    <scope>NUCLEOTIDE SEQUENCE [LARGE SCALE GENOMIC DNA]</scope>
    <source>
        <strain evidence="2 3">C5-26</strain>
    </source>
</reference>
<name>A0A563DUG6_9MICO</name>
<sequence length="189" mass="19099">MTSKRNVLLLGALGVLLILVASSRTWVNGTVGDAVLQNAQLSVSGSKASPAGVAAALVGAAAIVVAVTTGRVARWVAAVLALLSGLLALGGAIWLVQNPSAAVRSRAASVTGRTGHVAVHTSLTFWVWIGVFGGVLLTMAGALCIAGVRQWSGLSSAYDAPATAKVARVSDWDRLSVGDDPTADDDDEA</sequence>
<accession>A0A563DUG6</accession>
<proteinExistence type="predicted"/>
<dbReference type="Pfam" id="PF09534">
    <property type="entry name" value="Trp_oprn_chp"/>
    <property type="match status" value="1"/>
</dbReference>
<evidence type="ECO:0000313" key="3">
    <source>
        <dbReference type="Proteomes" id="UP000320244"/>
    </source>
</evidence>
<evidence type="ECO:0008006" key="4">
    <source>
        <dbReference type="Google" id="ProtNLM"/>
    </source>
</evidence>
<protein>
    <recommendedName>
        <fullName evidence="4">Trp biosynthesis-associated membrane protein</fullName>
    </recommendedName>
</protein>
<organism evidence="2 3">
    <name type="scientific">Leekyejoonella antrihumi</name>
    <dbReference type="NCBI Taxonomy" id="1660198"/>
    <lineage>
        <taxon>Bacteria</taxon>
        <taxon>Bacillati</taxon>
        <taxon>Actinomycetota</taxon>
        <taxon>Actinomycetes</taxon>
        <taxon>Micrococcales</taxon>
        <taxon>Dermacoccaceae</taxon>
        <taxon>Leekyejoonella</taxon>
    </lineage>
</organism>
<keyword evidence="3" id="KW-1185">Reference proteome</keyword>
<comment type="caution">
    <text evidence="2">The sequence shown here is derived from an EMBL/GenBank/DDBJ whole genome shotgun (WGS) entry which is preliminary data.</text>
</comment>
<dbReference type="RefSeq" id="WP_146320091.1">
    <property type="nucleotide sequence ID" value="NZ_VCQV01000039.1"/>
</dbReference>
<keyword evidence="1" id="KW-1133">Transmembrane helix</keyword>
<feature type="transmembrane region" description="Helical" evidence="1">
    <location>
        <begin position="75"/>
        <end position="96"/>
    </location>
</feature>
<evidence type="ECO:0000256" key="1">
    <source>
        <dbReference type="SAM" id="Phobius"/>
    </source>
</evidence>
<dbReference type="Proteomes" id="UP000320244">
    <property type="component" value="Unassembled WGS sequence"/>
</dbReference>
<reference evidence="2 3" key="2">
    <citation type="submission" date="2019-08" db="EMBL/GenBank/DDBJ databases">
        <title>Jejuicoccus antrihumi gen. nov., sp. nov., a new member of the family Dermacoccaceae isolated from a cave.</title>
        <authorList>
            <person name="Schumann P."/>
            <person name="Kim I.S."/>
        </authorList>
    </citation>
    <scope>NUCLEOTIDE SEQUENCE [LARGE SCALE GENOMIC DNA]</scope>
    <source>
        <strain evidence="2 3">C5-26</strain>
    </source>
</reference>
<evidence type="ECO:0000313" key="2">
    <source>
        <dbReference type="EMBL" id="TWP33573.1"/>
    </source>
</evidence>
<dbReference type="InterPro" id="IPR019051">
    <property type="entry name" value="Trp_biosyn_TM_oprn/chp"/>
</dbReference>
<keyword evidence="1" id="KW-0472">Membrane</keyword>
<dbReference type="EMBL" id="VCQV01000039">
    <property type="protein sequence ID" value="TWP33573.1"/>
    <property type="molecule type" value="Genomic_DNA"/>
</dbReference>
<dbReference type="OrthoDB" id="4868800at2"/>
<keyword evidence="1" id="KW-0812">Transmembrane</keyword>
<feature type="transmembrane region" description="Helical" evidence="1">
    <location>
        <begin position="49"/>
        <end position="68"/>
    </location>
</feature>
<feature type="transmembrane region" description="Helical" evidence="1">
    <location>
        <begin position="125"/>
        <end position="148"/>
    </location>
</feature>
<dbReference type="AlphaFoldDB" id="A0A563DUG6"/>